<protein>
    <recommendedName>
        <fullName evidence="7">Peptidase T</fullName>
        <ecNumber evidence="7">3.4.11.4</ecNumber>
    </recommendedName>
</protein>
<dbReference type="OrthoDB" id="9804934at2"/>
<evidence type="ECO:0000256" key="2">
    <source>
        <dbReference type="ARBA" id="ARBA00022670"/>
    </source>
</evidence>
<evidence type="ECO:0000256" key="4">
    <source>
        <dbReference type="ARBA" id="ARBA00022801"/>
    </source>
</evidence>
<keyword evidence="5 9" id="KW-0862">Zinc</keyword>
<dbReference type="GO" id="GO:0008270">
    <property type="term" value="F:zinc ion binding"/>
    <property type="evidence" value="ECO:0007669"/>
    <property type="project" value="InterPro"/>
</dbReference>
<keyword evidence="11" id="KW-0031">Aminopeptidase</keyword>
<evidence type="ECO:0000313" key="11">
    <source>
        <dbReference type="EMBL" id="AHC13684.1"/>
    </source>
</evidence>
<feature type="binding site" evidence="9">
    <location>
        <position position="90"/>
    </location>
    <ligand>
        <name>Zn(2+)</name>
        <dbReference type="ChEBI" id="CHEBI:29105"/>
        <label>1</label>
    </ligand>
</feature>
<dbReference type="EMBL" id="CP006939">
    <property type="protein sequence ID" value="AHC13684.1"/>
    <property type="molecule type" value="Genomic_DNA"/>
</dbReference>
<dbReference type="RefSeq" id="WP_024266617.1">
    <property type="nucleotide sequence ID" value="NC_023035.1"/>
</dbReference>
<feature type="active site" evidence="8">
    <location>
        <position position="92"/>
    </location>
</feature>
<dbReference type="PIRSF" id="PIRSF037215">
    <property type="entry name" value="Peptidase_M20B"/>
    <property type="match status" value="1"/>
</dbReference>
<dbReference type="Gene3D" id="3.40.630.10">
    <property type="entry name" value="Zn peptidases"/>
    <property type="match status" value="1"/>
</dbReference>
<gene>
    <name evidence="11" type="ORF">L21SP2_0242</name>
</gene>
<evidence type="ECO:0000256" key="9">
    <source>
        <dbReference type="PIRSR" id="PIRSR037215-2"/>
    </source>
</evidence>
<comment type="cofactor">
    <cofactor evidence="9">
        <name>Zn(2+)</name>
        <dbReference type="ChEBI" id="CHEBI:29105"/>
    </cofactor>
    <text evidence="9">Binds 2 Zn(2+) ions per subunit.</text>
</comment>
<dbReference type="PROSITE" id="PS00758">
    <property type="entry name" value="ARGE_DAPE_CPG2_1"/>
    <property type="match status" value="1"/>
</dbReference>
<dbReference type="GO" id="GO:0045148">
    <property type="term" value="F:tripeptide aminopeptidase activity"/>
    <property type="evidence" value="ECO:0007669"/>
    <property type="project" value="UniProtKB-UniRule"/>
</dbReference>
<evidence type="ECO:0000256" key="6">
    <source>
        <dbReference type="ARBA" id="ARBA00023049"/>
    </source>
</evidence>
<dbReference type="SUPFAM" id="SSF55031">
    <property type="entry name" value="Bacterial exopeptidase dimerisation domain"/>
    <property type="match status" value="1"/>
</dbReference>
<dbReference type="Pfam" id="PF01546">
    <property type="entry name" value="Peptidase_M20"/>
    <property type="match status" value="1"/>
</dbReference>
<reference evidence="11 12" key="1">
    <citation type="journal article" date="2015" name="Stand. Genomic Sci.">
        <title>Complete genome sequence and description of Salinispira pacifica gen. nov., sp. nov., a novel spirochaete isolated form a hypersaline microbial mat.</title>
        <authorList>
            <person name="Ben Hania W."/>
            <person name="Joseph M."/>
            <person name="Schumann P."/>
            <person name="Bunk B."/>
            <person name="Fiebig A."/>
            <person name="Sproer C."/>
            <person name="Klenk H.P."/>
            <person name="Fardeau M.L."/>
            <person name="Spring S."/>
        </authorList>
    </citation>
    <scope>NUCLEOTIDE SEQUENCE [LARGE SCALE GENOMIC DNA]</scope>
    <source>
        <strain evidence="11 12">L21-RPul-D2</strain>
    </source>
</reference>
<dbReference type="GO" id="GO:0006518">
    <property type="term" value="P:peptide metabolic process"/>
    <property type="evidence" value="ECO:0007669"/>
    <property type="project" value="InterPro"/>
</dbReference>
<dbReference type="InterPro" id="IPR036264">
    <property type="entry name" value="Bact_exopeptidase_dim_dom"/>
</dbReference>
<feature type="binding site" evidence="9">
    <location>
        <position position="186"/>
    </location>
    <ligand>
        <name>Zn(2+)</name>
        <dbReference type="ChEBI" id="CHEBI:29105"/>
        <label>2</label>
    </ligand>
</feature>
<proteinExistence type="inferred from homology"/>
<dbReference type="PANTHER" id="PTHR42994">
    <property type="entry name" value="PEPTIDASE T"/>
    <property type="match status" value="1"/>
</dbReference>
<dbReference type="KEGG" id="slr:L21SP2_0242"/>
<dbReference type="InterPro" id="IPR001261">
    <property type="entry name" value="ArgE/DapE_CS"/>
</dbReference>
<dbReference type="STRING" id="1307761.L21SP2_0242"/>
<dbReference type="PANTHER" id="PTHR42994:SF1">
    <property type="entry name" value="PEPTIDASE T"/>
    <property type="match status" value="1"/>
</dbReference>
<sequence length="417" mass="46648">MLQNIDLDREWFEERLLERFVRYAKVHTTSDPHAEGTPSTERQWVLAKLLEQELKELGLKEVELTEYCNLVGRLPANIKTDADPVMFLAHMDTAPDFSGENVNPRIHADYDGGVIRLNDEYQLDPRDNPLLKDYLGDTVITTDGNTLLGADDKAGIAEIMTALEYLVEHPDISHGDVEVVFTPDEEIGKGTVKFPGDLVRSKFGFTLDGDTEGSYNAQCFNAFAIDVEFTGVMIHPGYARGEMVNAIAMASHFAAMLPGQETPEATDGDYGFYALREISGTMESAKLGIFIRDFSMDEITRRIAYLEQLGKTVEMKFPGSRVQISTTQRYLNLKQFLEGSPWVIETLEEAIRDTGMEPVQKSIRGGTDGARLSEMGFPTPNIFAGGLNFHSRFEWVGLRAMVRASKVVLNIIQRWSA</sequence>
<keyword evidence="4 11" id="KW-0378">Hydrolase</keyword>
<comment type="similarity">
    <text evidence="1">Belongs to the peptidase M20B family.</text>
</comment>
<name>V5WDP3_9SPIO</name>
<keyword evidence="6" id="KW-0482">Metalloprotease</keyword>
<dbReference type="NCBIfam" id="NF003976">
    <property type="entry name" value="PRK05469.1"/>
    <property type="match status" value="1"/>
</dbReference>
<evidence type="ECO:0000313" key="12">
    <source>
        <dbReference type="Proteomes" id="UP000018680"/>
    </source>
</evidence>
<evidence type="ECO:0000256" key="1">
    <source>
        <dbReference type="ARBA" id="ARBA00009692"/>
    </source>
</evidence>
<dbReference type="SUPFAM" id="SSF53187">
    <property type="entry name" value="Zn-dependent exopeptidases"/>
    <property type="match status" value="1"/>
</dbReference>
<dbReference type="InterPro" id="IPR010161">
    <property type="entry name" value="Peptidase_M20B"/>
</dbReference>
<feature type="binding site" evidence="9">
    <location>
        <position position="151"/>
    </location>
    <ligand>
        <name>Zn(2+)</name>
        <dbReference type="ChEBI" id="CHEBI:29105"/>
        <label>1</label>
    </ligand>
</feature>
<feature type="binding site" evidence="9">
    <location>
        <position position="208"/>
    </location>
    <ligand>
        <name>Zn(2+)</name>
        <dbReference type="ChEBI" id="CHEBI:29105"/>
        <label>1</label>
    </ligand>
</feature>
<feature type="active site" description="Proton acceptor" evidence="8">
    <location>
        <position position="185"/>
    </location>
</feature>
<dbReference type="NCBIfam" id="NF009920">
    <property type="entry name" value="PRK13381.1"/>
    <property type="match status" value="1"/>
</dbReference>
<dbReference type="Pfam" id="PF07687">
    <property type="entry name" value="M20_dimer"/>
    <property type="match status" value="1"/>
</dbReference>
<feature type="binding site" evidence="9">
    <location>
        <position position="390"/>
    </location>
    <ligand>
        <name>Zn(2+)</name>
        <dbReference type="ChEBI" id="CHEBI:29105"/>
        <label>2</label>
    </ligand>
</feature>
<dbReference type="PATRIC" id="fig|1307761.3.peg.243"/>
<keyword evidence="2" id="KW-0645">Protease</keyword>
<evidence type="ECO:0000256" key="3">
    <source>
        <dbReference type="ARBA" id="ARBA00022723"/>
    </source>
</evidence>
<dbReference type="GO" id="GO:0008237">
    <property type="term" value="F:metallopeptidase activity"/>
    <property type="evidence" value="ECO:0007669"/>
    <property type="project" value="UniProtKB-KW"/>
</dbReference>
<dbReference type="Proteomes" id="UP000018680">
    <property type="component" value="Chromosome"/>
</dbReference>
<keyword evidence="3 9" id="KW-0479">Metal-binding</keyword>
<dbReference type="InterPro" id="IPR011650">
    <property type="entry name" value="Peptidase_M20_dimer"/>
</dbReference>
<dbReference type="HOGENOM" id="CLU_053676_0_0_12"/>
<dbReference type="eggNOG" id="COG2195">
    <property type="taxonomic scope" value="Bacteria"/>
</dbReference>
<dbReference type="NCBIfam" id="TIGR01882">
    <property type="entry name" value="peptidase-T"/>
    <property type="match status" value="1"/>
</dbReference>
<dbReference type="Gene3D" id="3.30.70.360">
    <property type="match status" value="1"/>
</dbReference>
<keyword evidence="12" id="KW-1185">Reference proteome</keyword>
<accession>V5WDP3</accession>
<evidence type="ECO:0000256" key="8">
    <source>
        <dbReference type="PIRSR" id="PIRSR037215-1"/>
    </source>
</evidence>
<dbReference type="EC" id="3.4.11.4" evidence="7"/>
<evidence type="ECO:0000256" key="5">
    <source>
        <dbReference type="ARBA" id="ARBA00022833"/>
    </source>
</evidence>
<dbReference type="PROSITE" id="PS00759">
    <property type="entry name" value="ARGE_DAPE_CPG2_2"/>
    <property type="match status" value="1"/>
</dbReference>
<feature type="domain" description="Peptidase M20 dimerisation" evidence="10">
    <location>
        <begin position="221"/>
        <end position="296"/>
    </location>
</feature>
<dbReference type="AlphaFoldDB" id="V5WDP3"/>
<dbReference type="GO" id="GO:0006508">
    <property type="term" value="P:proteolysis"/>
    <property type="evidence" value="ECO:0007669"/>
    <property type="project" value="UniProtKB-UniRule"/>
</dbReference>
<feature type="binding site" evidence="9">
    <location>
        <position position="151"/>
    </location>
    <ligand>
        <name>Zn(2+)</name>
        <dbReference type="ChEBI" id="CHEBI:29105"/>
        <label>2</label>
    </ligand>
</feature>
<evidence type="ECO:0000256" key="7">
    <source>
        <dbReference type="NCBIfam" id="TIGR01882"/>
    </source>
</evidence>
<organism evidence="11 12">
    <name type="scientific">Salinispira pacifica</name>
    <dbReference type="NCBI Taxonomy" id="1307761"/>
    <lineage>
        <taxon>Bacteria</taxon>
        <taxon>Pseudomonadati</taxon>
        <taxon>Spirochaetota</taxon>
        <taxon>Spirochaetia</taxon>
        <taxon>Spirochaetales</taxon>
        <taxon>Spirochaetaceae</taxon>
        <taxon>Salinispira</taxon>
    </lineage>
</organism>
<evidence type="ECO:0000259" key="10">
    <source>
        <dbReference type="Pfam" id="PF07687"/>
    </source>
</evidence>
<dbReference type="InterPro" id="IPR002933">
    <property type="entry name" value="Peptidase_M20"/>
</dbReference>